<dbReference type="GO" id="GO:0004672">
    <property type="term" value="F:protein kinase activity"/>
    <property type="evidence" value="ECO:0007669"/>
    <property type="project" value="InterPro"/>
</dbReference>
<evidence type="ECO:0000256" key="3">
    <source>
        <dbReference type="SAM" id="Coils"/>
    </source>
</evidence>
<dbReference type="Pfam" id="PF14753">
    <property type="entry name" value="FAM221"/>
    <property type="match status" value="1"/>
</dbReference>
<dbReference type="Proteomes" id="UP001166674">
    <property type="component" value="Unassembled WGS sequence"/>
</dbReference>
<comment type="caution">
    <text evidence="6">The sequence shown here is derived from an EMBL/GenBank/DDBJ whole genome shotgun (WGS) entry which is preliminary data.</text>
</comment>
<evidence type="ECO:0000313" key="7">
    <source>
        <dbReference type="Proteomes" id="UP001166674"/>
    </source>
</evidence>
<dbReference type="AlphaFoldDB" id="A0AA41MGH6"/>
<feature type="compositionally biased region" description="Polar residues" evidence="4">
    <location>
        <begin position="237"/>
        <end position="257"/>
    </location>
</feature>
<dbReference type="FunFam" id="1.10.510.10:FF:000518">
    <property type="entry name" value="serine/threonine-protein kinase 31 isoform X1"/>
    <property type="match status" value="1"/>
</dbReference>
<dbReference type="EMBL" id="JAATJV010167599">
    <property type="protein sequence ID" value="MBZ3871451.1"/>
    <property type="molecule type" value="Genomic_DNA"/>
</dbReference>
<name>A0AA41MGH6_SCICA</name>
<evidence type="ECO:0000256" key="2">
    <source>
        <dbReference type="ARBA" id="ARBA00039630"/>
    </source>
</evidence>
<evidence type="ECO:0000256" key="1">
    <source>
        <dbReference type="ARBA" id="ARBA00011026"/>
    </source>
</evidence>
<protein>
    <recommendedName>
        <fullName evidence="2">Protein FAM221A</fullName>
    </recommendedName>
</protein>
<dbReference type="GO" id="GO:0005524">
    <property type="term" value="F:ATP binding"/>
    <property type="evidence" value="ECO:0007669"/>
    <property type="project" value="InterPro"/>
</dbReference>
<feature type="region of interest" description="Disordered" evidence="4">
    <location>
        <begin position="237"/>
        <end position="261"/>
    </location>
</feature>
<keyword evidence="7" id="KW-1185">Reference proteome</keyword>
<evidence type="ECO:0000256" key="4">
    <source>
        <dbReference type="SAM" id="MobiDB-lite"/>
    </source>
</evidence>
<sequence>MERLTLPPGGAAAVDEYLEYRRIVGEDDGGKLFTPEEYEEYKKKVLPMRLQNRLFVSWRSPTGMDCKLVGPETLCFCTHRYKQHKTDFETIPQQRPIDLPCRVTGCQCRAYLYVPLNGTQPIRCRCKHFADQHSAAPGFTCNACSKCSGFHSSFTCACGQPAYAHDTVVETKQERMAQGKPVGQDVPYAAMGGLTGFSSLAEGYMRLDDSGIGAPSVEFLNSPVTAMDHPFLKALQGPSSSSPETLTNVGTSSQVSSLRRPEEDDMAFFERRYQERNINRNKDIMKIGSSLSEVCPHANSVFGNLDPKKGRTFLGSLIFEKEIKMRIKATYQDGTIIAQAEYGSVDIGEEVAKKGFAEKCKLSSSPNTCEEKKSDPSQLALRNLKNPIPLWGHRSNQSTFSRPKGRLNGRLTLDLKNENDVGNPVTFPKESLAVGDFNLGSNVSLAKIKQDQKLIEENEKLKTEKEVLLESYKALELKVEQISQELQQEKAATVDLTKHLESTLKTRVGTRMKNLAAKVEKLKEIRRVNISVRFGNDLSDAIEVLDEGCITTLASLNELEKIWAEYSLAQEQIQTCHNVNEGNVLIAKRNEVQQKLYMAVEVFILEVDELPLNQRLKTLQDLSTSLEAVYGQGKEGTNSEEILKKFYEWKCDKRQEFTNVRSETEASLQHLVAWFQSTMKFKKQIIECLNKSPSVDHLLSIKKTLKGLKARLRWKLVEKNNLEESDDHDGSEIEKIKQEITQLRNSVFQEIYHEREEYNSGGLLTMSLERDILDAEPMKELSSKRPLVCSEVNGQTILLKGYSVDVDTEARVIQRAATYHRAWREAKEDSGLLPLIFLFLCKSDPMAYLMVPYYPRANLSAVQASVPLTSEEALKVMKGVAQGLHTLHKADIIHGSLHQNNVFALNREQGIVGDFDFTKSVSQRTSVNMMVGGLSLISPELKMGKPPSPSSDLYAYGCLLLWLSVQNQEFETNEDGIPKVDQYHLDDNVKSLLCSLIYFRSSMTAEQVLNAECFLLPKGKSIPNPEKEVEYTQYKKDDELKMENLDKYKEKTRNGEANIDL</sequence>
<evidence type="ECO:0000313" key="6">
    <source>
        <dbReference type="EMBL" id="MBZ3871451.1"/>
    </source>
</evidence>
<reference evidence="6" key="1">
    <citation type="submission" date="2020-03" db="EMBL/GenBank/DDBJ databases">
        <title>Studies in the Genomics of Life Span.</title>
        <authorList>
            <person name="Glass D."/>
        </authorList>
    </citation>
    <scope>NUCLEOTIDE SEQUENCE</scope>
    <source>
        <strain evidence="6">SUZIE</strain>
        <tissue evidence="6">Muscle</tissue>
    </source>
</reference>
<dbReference type="SMART" id="SM00220">
    <property type="entry name" value="S_TKc"/>
    <property type="match status" value="1"/>
</dbReference>
<dbReference type="InterPro" id="IPR011009">
    <property type="entry name" value="Kinase-like_dom_sf"/>
</dbReference>
<feature type="coiled-coil region" evidence="3">
    <location>
        <begin position="458"/>
        <end position="492"/>
    </location>
</feature>
<dbReference type="PANTHER" id="PTHR31214:SF2">
    <property type="entry name" value="PROTEIN FAM221A"/>
    <property type="match status" value="1"/>
</dbReference>
<feature type="domain" description="Protein kinase" evidence="5">
    <location>
        <begin position="752"/>
        <end position="1061"/>
    </location>
</feature>
<proteinExistence type="inferred from homology"/>
<dbReference type="InterPro" id="IPR026755">
    <property type="entry name" value="Fam221a/b"/>
</dbReference>
<evidence type="ECO:0000259" key="5">
    <source>
        <dbReference type="PROSITE" id="PS50011"/>
    </source>
</evidence>
<dbReference type="InterPro" id="IPR000719">
    <property type="entry name" value="Prot_kinase_dom"/>
</dbReference>
<keyword evidence="6" id="KW-0808">Transferase</keyword>
<dbReference type="Pfam" id="PF00069">
    <property type="entry name" value="Pkinase"/>
    <property type="match status" value="1"/>
</dbReference>
<dbReference type="SUPFAM" id="SSF56112">
    <property type="entry name" value="Protein kinase-like (PK-like)"/>
    <property type="match status" value="1"/>
</dbReference>
<dbReference type="Gene3D" id="1.10.510.10">
    <property type="entry name" value="Transferase(Phosphotransferase) domain 1"/>
    <property type="match status" value="1"/>
</dbReference>
<gene>
    <name evidence="6" type="ORF">SUZIE_113005</name>
</gene>
<keyword evidence="3" id="KW-0175">Coiled coil</keyword>
<dbReference type="PANTHER" id="PTHR31214">
    <property type="entry name" value="PROTEIN FAM221A-RELATED"/>
    <property type="match status" value="1"/>
</dbReference>
<comment type="similarity">
    <text evidence="1">Belongs to the FAM221 family.</text>
</comment>
<dbReference type="PROSITE" id="PS50011">
    <property type="entry name" value="PROTEIN_KINASE_DOM"/>
    <property type="match status" value="1"/>
</dbReference>
<organism evidence="6 7">
    <name type="scientific">Sciurus carolinensis</name>
    <name type="common">Eastern gray squirrel</name>
    <dbReference type="NCBI Taxonomy" id="30640"/>
    <lineage>
        <taxon>Eukaryota</taxon>
        <taxon>Metazoa</taxon>
        <taxon>Chordata</taxon>
        <taxon>Craniata</taxon>
        <taxon>Vertebrata</taxon>
        <taxon>Euteleostomi</taxon>
        <taxon>Mammalia</taxon>
        <taxon>Eutheria</taxon>
        <taxon>Euarchontoglires</taxon>
        <taxon>Glires</taxon>
        <taxon>Rodentia</taxon>
        <taxon>Sciuromorpha</taxon>
        <taxon>Sciuridae</taxon>
        <taxon>Sciurinae</taxon>
        <taxon>Sciurini</taxon>
        <taxon>Sciurus</taxon>
    </lineage>
</organism>
<accession>A0AA41MGH6</accession>
<keyword evidence="6" id="KW-0418">Kinase</keyword>